<gene>
    <name evidence="1" type="ORF">DGMP_32380</name>
</gene>
<accession>A0A8D5FKG7</accession>
<proteinExistence type="predicted"/>
<dbReference type="Proteomes" id="UP000826725">
    <property type="component" value="Chromosome"/>
</dbReference>
<organism evidence="1 2">
    <name type="scientific">Desulfomarina profundi</name>
    <dbReference type="NCBI Taxonomy" id="2772557"/>
    <lineage>
        <taxon>Bacteria</taxon>
        <taxon>Pseudomonadati</taxon>
        <taxon>Thermodesulfobacteriota</taxon>
        <taxon>Desulfobulbia</taxon>
        <taxon>Desulfobulbales</taxon>
        <taxon>Desulfobulbaceae</taxon>
        <taxon>Desulfomarina</taxon>
    </lineage>
</organism>
<dbReference type="KEGG" id="dbk:DGMP_32380"/>
<protein>
    <submittedName>
        <fullName evidence="1">Uncharacterized protein</fullName>
    </submittedName>
</protein>
<dbReference type="RefSeq" id="WP_228854893.1">
    <property type="nucleotide sequence ID" value="NZ_AP024086.1"/>
</dbReference>
<dbReference type="AlphaFoldDB" id="A0A8D5FKG7"/>
<reference evidence="1" key="1">
    <citation type="submission" date="2020-09" db="EMBL/GenBank/DDBJ databases">
        <title>Desulfogranum mesoprofundum gen. nov., sp. nov., a novel mesophilic, sulfate-reducing chemolithoautotroph isolated from a deep-sea hydrothermal vent chimney in the Suiyo Seamount.</title>
        <authorList>
            <person name="Hashimoto Y."/>
            <person name="Nakagawa S."/>
        </authorList>
    </citation>
    <scope>NUCLEOTIDE SEQUENCE</scope>
    <source>
        <strain evidence="1">KT2</strain>
    </source>
</reference>
<keyword evidence="2" id="KW-1185">Reference proteome</keyword>
<evidence type="ECO:0000313" key="1">
    <source>
        <dbReference type="EMBL" id="BCL62545.1"/>
    </source>
</evidence>
<evidence type="ECO:0000313" key="2">
    <source>
        <dbReference type="Proteomes" id="UP000826725"/>
    </source>
</evidence>
<sequence length="64" mass="7377">MSFIIYCRNPAEESDAFERLQVEYNYTDHLTLAGGMIFYQSGDQAGFSDIGDSDRLFIEFKYSC</sequence>
<dbReference type="EMBL" id="AP024086">
    <property type="protein sequence ID" value="BCL62545.1"/>
    <property type="molecule type" value="Genomic_DNA"/>
</dbReference>
<name>A0A8D5FKG7_9BACT</name>